<dbReference type="InterPro" id="IPR022998">
    <property type="entry name" value="ThiamineP_synth_TenI"/>
</dbReference>
<sequence length="209" mass="22754">MKDFQLYVITGEAFHKNKELVTVMEDAIKGGADFIQLRDKTSSRKEVFEKAKQLKELCQSYEVPFIVNDYIDIAMAVDADGVHVGQDDMPLAHVRKLVGDDKIIGVSTHKIEEALEAEQGGADYIGVGPIFKTNSKEDVVDPVTTSYIKEIKATISIPFVAIGGIKTHNVREVIEAGADAVCVITEVVAADDVQAAAMRMTEAINEAKA</sequence>
<evidence type="ECO:0000259" key="12">
    <source>
        <dbReference type="Pfam" id="PF02581"/>
    </source>
</evidence>
<dbReference type="EMBL" id="CP003923">
    <property type="protein sequence ID" value="AIC94118.1"/>
    <property type="molecule type" value="Genomic_DNA"/>
</dbReference>
<evidence type="ECO:0000256" key="1">
    <source>
        <dbReference type="ARBA" id="ARBA00005165"/>
    </source>
</evidence>
<feature type="binding site" evidence="9">
    <location>
        <begin position="133"/>
        <end position="135"/>
    </location>
    <ligand>
        <name>2-[(2R,5Z)-2-carboxy-4-methylthiazol-5(2H)-ylidene]ethyl phosphate</name>
        <dbReference type="ChEBI" id="CHEBI:62899"/>
    </ligand>
</feature>
<feature type="domain" description="Thiamine phosphate synthase/TenI" evidence="12">
    <location>
        <begin position="6"/>
        <end position="186"/>
    </location>
</feature>
<dbReference type="Gene3D" id="3.20.20.70">
    <property type="entry name" value="Aldolase class I"/>
    <property type="match status" value="1"/>
</dbReference>
<name>A0A060M0Q3_9BACI</name>
<evidence type="ECO:0000313" key="14">
    <source>
        <dbReference type="Proteomes" id="UP000027142"/>
    </source>
</evidence>
<dbReference type="HOGENOM" id="CLU_018272_3_2_9"/>
<comment type="function">
    <text evidence="9">Condenses 4-methyl-5-(beta-hydroxyethyl)thiazole monophosphate (THZ-P) and 2-methyl-4-amino-5-hydroxymethyl pyrimidine pyrophosphate (HMP-PP) to form thiamine monophosphate (TMP).</text>
</comment>
<evidence type="ECO:0000256" key="3">
    <source>
        <dbReference type="ARBA" id="ARBA00022723"/>
    </source>
</evidence>
<gene>
    <name evidence="9" type="primary">thiE</name>
    <name evidence="13" type="ORF">BleG1_1540</name>
</gene>
<keyword evidence="2 9" id="KW-0808">Transferase</keyword>
<dbReference type="InterPro" id="IPR013785">
    <property type="entry name" value="Aldolase_TIM"/>
</dbReference>
<keyword evidence="14" id="KW-1185">Reference proteome</keyword>
<feature type="binding site" evidence="9">
    <location>
        <begin position="36"/>
        <end position="40"/>
    </location>
    <ligand>
        <name>4-amino-2-methyl-5-(diphosphooxymethyl)pyrimidine</name>
        <dbReference type="ChEBI" id="CHEBI:57841"/>
    </ligand>
</feature>
<dbReference type="AlphaFoldDB" id="A0A060M0Q3"/>
<dbReference type="PANTHER" id="PTHR20857">
    <property type="entry name" value="THIAMINE-PHOSPHATE PYROPHOSPHORYLASE"/>
    <property type="match status" value="1"/>
</dbReference>
<evidence type="ECO:0000256" key="7">
    <source>
        <dbReference type="ARBA" id="ARBA00047851"/>
    </source>
</evidence>
<evidence type="ECO:0000256" key="5">
    <source>
        <dbReference type="ARBA" id="ARBA00022977"/>
    </source>
</evidence>
<dbReference type="PATRIC" id="fig|1246626.3.peg.1526"/>
<evidence type="ECO:0000313" key="13">
    <source>
        <dbReference type="EMBL" id="AIC94118.1"/>
    </source>
</evidence>
<dbReference type="HAMAP" id="MF_00097">
    <property type="entry name" value="TMP_synthase"/>
    <property type="match status" value="1"/>
</dbReference>
<dbReference type="FunFam" id="3.20.20.70:FF:000096">
    <property type="entry name" value="Thiamine-phosphate synthase"/>
    <property type="match status" value="1"/>
</dbReference>
<keyword evidence="5 9" id="KW-0784">Thiamine biosynthesis</keyword>
<dbReference type="PANTHER" id="PTHR20857:SF23">
    <property type="entry name" value="THIAMINE BIOSYNTHETIC BIFUNCTIONAL ENZYME"/>
    <property type="match status" value="1"/>
</dbReference>
<feature type="binding site" evidence="9">
    <location>
        <position position="68"/>
    </location>
    <ligand>
        <name>4-amino-2-methyl-5-(diphosphooxymethyl)pyrimidine</name>
        <dbReference type="ChEBI" id="CHEBI:57841"/>
    </ligand>
</feature>
<dbReference type="InterPro" id="IPR034291">
    <property type="entry name" value="TMP_synthase"/>
</dbReference>
<dbReference type="Proteomes" id="UP000027142">
    <property type="component" value="Chromosome"/>
</dbReference>
<comment type="similarity">
    <text evidence="9 10">Belongs to the thiamine-phosphate synthase family.</text>
</comment>
<comment type="catalytic activity">
    <reaction evidence="6 9 10">
        <text>4-methyl-5-(2-phosphooxyethyl)-thiazole + 4-amino-2-methyl-5-(diphosphooxymethyl)pyrimidine + H(+) = thiamine phosphate + diphosphate</text>
        <dbReference type="Rhea" id="RHEA:22328"/>
        <dbReference type="ChEBI" id="CHEBI:15378"/>
        <dbReference type="ChEBI" id="CHEBI:33019"/>
        <dbReference type="ChEBI" id="CHEBI:37575"/>
        <dbReference type="ChEBI" id="CHEBI:57841"/>
        <dbReference type="ChEBI" id="CHEBI:58296"/>
        <dbReference type="EC" id="2.5.1.3"/>
    </reaction>
</comment>
<feature type="binding site" evidence="9">
    <location>
        <position position="136"/>
    </location>
    <ligand>
        <name>4-amino-2-methyl-5-(diphosphooxymethyl)pyrimidine</name>
        <dbReference type="ChEBI" id="CHEBI:57841"/>
    </ligand>
</feature>
<dbReference type="eggNOG" id="COG0352">
    <property type="taxonomic scope" value="Bacteria"/>
</dbReference>
<comment type="pathway">
    <text evidence="1 9 11">Cofactor biosynthesis; thiamine diphosphate biosynthesis; thiamine phosphate from 4-amino-2-methyl-5-diphosphomethylpyrimidine and 4-methyl-5-(2-phosphoethyl)-thiazole: step 1/1.</text>
</comment>
<evidence type="ECO:0000256" key="10">
    <source>
        <dbReference type="RuleBase" id="RU003826"/>
    </source>
</evidence>
<evidence type="ECO:0000256" key="4">
    <source>
        <dbReference type="ARBA" id="ARBA00022842"/>
    </source>
</evidence>
<dbReference type="CDD" id="cd00564">
    <property type="entry name" value="TMP_TenI"/>
    <property type="match status" value="1"/>
</dbReference>
<reference evidence="13 14" key="1">
    <citation type="journal article" date="2014" name="Gene">
        <title>A comparative genomic analysis of the alkalitolerant soil bacterium Bacillus lehensis G1.</title>
        <authorList>
            <person name="Noor Y.M."/>
            <person name="Samsulrizal N.H."/>
            <person name="Jema'on N.A."/>
            <person name="Low K.O."/>
            <person name="Ramli A.N."/>
            <person name="Alias N.I."/>
            <person name="Damis S.I."/>
            <person name="Fuzi S.F."/>
            <person name="Isa M.N."/>
            <person name="Murad A.M."/>
            <person name="Raih M.F."/>
            <person name="Bakar F.D."/>
            <person name="Najimudin N."/>
            <person name="Mahadi N.M."/>
            <person name="Illias R.M."/>
        </authorList>
    </citation>
    <scope>NUCLEOTIDE SEQUENCE [LARGE SCALE GENOMIC DNA]</scope>
    <source>
        <strain evidence="13 14">G1</strain>
    </source>
</reference>
<evidence type="ECO:0000256" key="11">
    <source>
        <dbReference type="RuleBase" id="RU004253"/>
    </source>
</evidence>
<evidence type="ECO:0000256" key="9">
    <source>
        <dbReference type="HAMAP-Rule" id="MF_00097"/>
    </source>
</evidence>
<feature type="binding site" evidence="9">
    <location>
        <position position="88"/>
    </location>
    <ligand>
        <name>Mg(2+)</name>
        <dbReference type="ChEBI" id="CHEBI:18420"/>
    </ligand>
</feature>
<feature type="binding site" evidence="9">
    <location>
        <position position="107"/>
    </location>
    <ligand>
        <name>4-amino-2-methyl-5-(diphosphooxymethyl)pyrimidine</name>
        <dbReference type="ChEBI" id="CHEBI:57841"/>
    </ligand>
</feature>
<dbReference type="GO" id="GO:0000287">
    <property type="term" value="F:magnesium ion binding"/>
    <property type="evidence" value="ECO:0007669"/>
    <property type="project" value="UniProtKB-UniRule"/>
</dbReference>
<comment type="catalytic activity">
    <reaction evidence="7 9 10">
        <text>2-(2-carboxy-4-methylthiazol-5-yl)ethyl phosphate + 4-amino-2-methyl-5-(diphosphooxymethyl)pyrimidine + 2 H(+) = thiamine phosphate + CO2 + diphosphate</text>
        <dbReference type="Rhea" id="RHEA:47848"/>
        <dbReference type="ChEBI" id="CHEBI:15378"/>
        <dbReference type="ChEBI" id="CHEBI:16526"/>
        <dbReference type="ChEBI" id="CHEBI:33019"/>
        <dbReference type="ChEBI" id="CHEBI:37575"/>
        <dbReference type="ChEBI" id="CHEBI:57841"/>
        <dbReference type="ChEBI" id="CHEBI:62890"/>
        <dbReference type="EC" id="2.5.1.3"/>
    </reaction>
</comment>
<dbReference type="GO" id="GO:0009229">
    <property type="term" value="P:thiamine diphosphate biosynthetic process"/>
    <property type="evidence" value="ECO:0007669"/>
    <property type="project" value="UniProtKB-UniRule"/>
</dbReference>
<organism evidence="13 14">
    <name type="scientific">Shouchella lehensis G1</name>
    <dbReference type="NCBI Taxonomy" id="1246626"/>
    <lineage>
        <taxon>Bacteria</taxon>
        <taxon>Bacillati</taxon>
        <taxon>Bacillota</taxon>
        <taxon>Bacilli</taxon>
        <taxon>Bacillales</taxon>
        <taxon>Bacillaceae</taxon>
        <taxon>Shouchella</taxon>
    </lineage>
</organism>
<protein>
    <recommendedName>
        <fullName evidence="9">Thiamine-phosphate synthase</fullName>
        <shortName evidence="9">TP synthase</shortName>
        <shortName evidence="9">TPS</shortName>
        <ecNumber evidence="9">2.5.1.3</ecNumber>
    </recommendedName>
    <alternativeName>
        <fullName evidence="9">Thiamine-phosphate pyrophosphorylase</fullName>
        <shortName evidence="9">TMP pyrophosphorylase</shortName>
        <shortName evidence="9">TMP-PPase</shortName>
    </alternativeName>
</protein>
<dbReference type="InterPro" id="IPR036206">
    <property type="entry name" value="ThiamineP_synth_sf"/>
</dbReference>
<dbReference type="RefSeq" id="WP_038479058.1">
    <property type="nucleotide sequence ID" value="NZ_CP003923.1"/>
</dbReference>
<dbReference type="KEGG" id="ble:BleG1_1540"/>
<comment type="cofactor">
    <cofactor evidence="9">
        <name>Mg(2+)</name>
        <dbReference type="ChEBI" id="CHEBI:18420"/>
    </cofactor>
    <text evidence="9">Binds 1 Mg(2+) ion per subunit.</text>
</comment>
<feature type="binding site" evidence="9">
    <location>
        <position position="164"/>
    </location>
    <ligand>
        <name>2-[(2R,5Z)-2-carboxy-4-methylthiazol-5(2H)-ylidene]ethyl phosphate</name>
        <dbReference type="ChEBI" id="CHEBI:62899"/>
    </ligand>
</feature>
<dbReference type="EC" id="2.5.1.3" evidence="9"/>
<dbReference type="UniPathway" id="UPA00060">
    <property type="reaction ID" value="UER00141"/>
</dbReference>
<dbReference type="OrthoDB" id="9812206at2"/>
<accession>A0A060M0Q3</accession>
<feature type="binding site" evidence="9">
    <location>
        <position position="69"/>
    </location>
    <ligand>
        <name>Mg(2+)</name>
        <dbReference type="ChEBI" id="CHEBI:18420"/>
    </ligand>
</feature>
<dbReference type="GO" id="GO:0004789">
    <property type="term" value="F:thiamine-phosphate diphosphorylase activity"/>
    <property type="evidence" value="ECO:0007669"/>
    <property type="project" value="UniProtKB-UniRule"/>
</dbReference>
<feature type="binding site" evidence="9">
    <location>
        <begin position="184"/>
        <end position="185"/>
    </location>
    <ligand>
        <name>2-[(2R,5Z)-2-carboxy-4-methylthiazol-5(2H)-ylidene]ethyl phosphate</name>
        <dbReference type="ChEBI" id="CHEBI:62899"/>
    </ligand>
</feature>
<evidence type="ECO:0000256" key="8">
    <source>
        <dbReference type="ARBA" id="ARBA00047883"/>
    </source>
</evidence>
<keyword evidence="3 9" id="KW-0479">Metal-binding</keyword>
<evidence type="ECO:0000256" key="2">
    <source>
        <dbReference type="ARBA" id="ARBA00022679"/>
    </source>
</evidence>
<evidence type="ECO:0000256" key="6">
    <source>
        <dbReference type="ARBA" id="ARBA00047334"/>
    </source>
</evidence>
<dbReference type="Pfam" id="PF02581">
    <property type="entry name" value="TMP-TENI"/>
    <property type="match status" value="1"/>
</dbReference>
<dbReference type="STRING" id="1246626.BleG1_1540"/>
<dbReference type="SUPFAM" id="SSF51391">
    <property type="entry name" value="Thiamin phosphate synthase"/>
    <property type="match status" value="1"/>
</dbReference>
<dbReference type="GO" id="GO:0009228">
    <property type="term" value="P:thiamine biosynthetic process"/>
    <property type="evidence" value="ECO:0007669"/>
    <property type="project" value="UniProtKB-KW"/>
</dbReference>
<dbReference type="NCBIfam" id="TIGR00693">
    <property type="entry name" value="thiE"/>
    <property type="match status" value="1"/>
</dbReference>
<comment type="catalytic activity">
    <reaction evidence="8 9 10">
        <text>2-[(2R,5Z)-2-carboxy-4-methylthiazol-5(2H)-ylidene]ethyl phosphate + 4-amino-2-methyl-5-(diphosphooxymethyl)pyrimidine + 2 H(+) = thiamine phosphate + CO2 + diphosphate</text>
        <dbReference type="Rhea" id="RHEA:47844"/>
        <dbReference type="ChEBI" id="CHEBI:15378"/>
        <dbReference type="ChEBI" id="CHEBI:16526"/>
        <dbReference type="ChEBI" id="CHEBI:33019"/>
        <dbReference type="ChEBI" id="CHEBI:37575"/>
        <dbReference type="ChEBI" id="CHEBI:57841"/>
        <dbReference type="ChEBI" id="CHEBI:62899"/>
        <dbReference type="EC" id="2.5.1.3"/>
    </reaction>
</comment>
<proteinExistence type="inferred from homology"/>
<dbReference type="GO" id="GO:0005737">
    <property type="term" value="C:cytoplasm"/>
    <property type="evidence" value="ECO:0007669"/>
    <property type="project" value="TreeGrafter"/>
</dbReference>
<keyword evidence="4 9" id="KW-0460">Magnesium</keyword>